<reference evidence="2 3" key="1">
    <citation type="submission" date="2016-08" db="EMBL/GenBank/DDBJ databases">
        <title>Genomes of anaerobic fungi encode conserved fungal cellulosomes for biomass hydrolysis.</title>
        <authorList>
            <consortium name="DOE Joint Genome Institute"/>
            <person name="Haitjema C.H."/>
            <person name="Gilmore S.P."/>
            <person name="Henske J.K."/>
            <person name="Solomon K.V."/>
            <person name="De Groot R."/>
            <person name="Kuo A."/>
            <person name="Mondo S.J."/>
            <person name="Salamov A.A."/>
            <person name="Labutti K."/>
            <person name="Zhao Z."/>
            <person name="Chiniquy J."/>
            <person name="Barry K."/>
            <person name="Brewer H.M."/>
            <person name="Purvine S.O."/>
            <person name="Wright A.T."/>
            <person name="Boxma B."/>
            <person name="Van Alen T."/>
            <person name="Hackstein J.H."/>
            <person name="Baker S.E."/>
            <person name="Grigoriev I.V."/>
            <person name="O'Malley M.A."/>
        </authorList>
    </citation>
    <scope>NUCLEOTIDE SEQUENCE [LARGE SCALE GENOMIC DNA]</scope>
    <source>
        <strain evidence="3">finn</strain>
    </source>
</reference>
<dbReference type="Proteomes" id="UP000193719">
    <property type="component" value="Unassembled WGS sequence"/>
</dbReference>
<dbReference type="OrthoDB" id="2144746at2759"/>
<feature type="region of interest" description="Disordered" evidence="1">
    <location>
        <begin position="78"/>
        <end position="152"/>
    </location>
</feature>
<sequence>MDCMDEDEKPNNTCNNEKLYYSLEDKNDNFQYYKYSNVVKYTCNVCRKETIFNGTSNNYKLEKPSLETIDEEMEMNLPNKFTNKKSAIDVNKPNPNHSRNNSNTSVSSLSSNNQSKNKKRKRNKSDLQQLLSKSNENKKPKTYSLNDFLSNL</sequence>
<organism evidence="2 3">
    <name type="scientific">Piromyces finnis</name>
    <dbReference type="NCBI Taxonomy" id="1754191"/>
    <lineage>
        <taxon>Eukaryota</taxon>
        <taxon>Fungi</taxon>
        <taxon>Fungi incertae sedis</taxon>
        <taxon>Chytridiomycota</taxon>
        <taxon>Chytridiomycota incertae sedis</taxon>
        <taxon>Neocallimastigomycetes</taxon>
        <taxon>Neocallimastigales</taxon>
        <taxon>Neocallimastigaceae</taxon>
        <taxon>Piromyces</taxon>
    </lineage>
</organism>
<comment type="caution">
    <text evidence="2">The sequence shown here is derived from an EMBL/GenBank/DDBJ whole genome shotgun (WGS) entry which is preliminary data.</text>
</comment>
<name>A0A1Y1UPH8_9FUNG</name>
<feature type="compositionally biased region" description="Low complexity" evidence="1">
    <location>
        <begin position="96"/>
        <end position="115"/>
    </location>
</feature>
<dbReference type="STRING" id="1754191.A0A1Y1UPH8"/>
<keyword evidence="3" id="KW-1185">Reference proteome</keyword>
<reference evidence="2 3" key="2">
    <citation type="submission" date="2016-08" db="EMBL/GenBank/DDBJ databases">
        <title>Pervasive Adenine N6-methylation of Active Genes in Fungi.</title>
        <authorList>
            <consortium name="DOE Joint Genome Institute"/>
            <person name="Mondo S.J."/>
            <person name="Dannebaum R.O."/>
            <person name="Kuo R.C."/>
            <person name="Labutti K."/>
            <person name="Haridas S."/>
            <person name="Kuo A."/>
            <person name="Salamov A."/>
            <person name="Ahrendt S.R."/>
            <person name="Lipzen A."/>
            <person name="Sullivan W."/>
            <person name="Andreopoulos W.B."/>
            <person name="Clum A."/>
            <person name="Lindquist E."/>
            <person name="Daum C."/>
            <person name="Ramamoorthy G.K."/>
            <person name="Gryganskyi A."/>
            <person name="Culley D."/>
            <person name="Magnuson J.K."/>
            <person name="James T.Y."/>
            <person name="O'Malley M.A."/>
            <person name="Stajich J.E."/>
            <person name="Spatafora J.W."/>
            <person name="Visel A."/>
            <person name="Grigoriev I.V."/>
        </authorList>
    </citation>
    <scope>NUCLEOTIDE SEQUENCE [LARGE SCALE GENOMIC DNA]</scope>
    <source>
        <strain evidence="3">finn</strain>
    </source>
</reference>
<evidence type="ECO:0000313" key="3">
    <source>
        <dbReference type="Proteomes" id="UP000193719"/>
    </source>
</evidence>
<gene>
    <name evidence="2" type="ORF">BCR36DRAFT_588251</name>
</gene>
<dbReference type="EMBL" id="MCFH01000110">
    <property type="protein sequence ID" value="ORX39477.1"/>
    <property type="molecule type" value="Genomic_DNA"/>
</dbReference>
<feature type="compositionally biased region" description="Polar residues" evidence="1">
    <location>
        <begin position="143"/>
        <end position="152"/>
    </location>
</feature>
<evidence type="ECO:0000256" key="1">
    <source>
        <dbReference type="SAM" id="MobiDB-lite"/>
    </source>
</evidence>
<proteinExistence type="predicted"/>
<protein>
    <submittedName>
        <fullName evidence="2">Uncharacterized protein</fullName>
    </submittedName>
</protein>
<accession>A0A1Y1UPH8</accession>
<dbReference type="AlphaFoldDB" id="A0A1Y1UPH8"/>
<evidence type="ECO:0000313" key="2">
    <source>
        <dbReference type="EMBL" id="ORX39477.1"/>
    </source>
</evidence>